<sequence length="160" mass="16319">MWLHDLPRLLLLPLLSPPPEPPGRESDDGQSGDDTAHGNTRLGSRGETLVLIIAIGEESRSLGIVGVEHGGGEVGALAPAIVAWIAGAAPQEGRARFRTAKPLYFRVATDAVLALDPLVGIRVEAGSSEIAVGAIAGACLARVDGAAADESGGFVVADVK</sequence>
<evidence type="ECO:0000313" key="2">
    <source>
        <dbReference type="EMBL" id="CAH0022375.1"/>
    </source>
</evidence>
<evidence type="ECO:0000256" key="1">
    <source>
        <dbReference type="SAM" id="MobiDB-lite"/>
    </source>
</evidence>
<keyword evidence="3" id="KW-1185">Reference proteome</keyword>
<dbReference type="AlphaFoldDB" id="A0A9N9YLC7"/>
<comment type="caution">
    <text evidence="2">The sequence shown here is derived from an EMBL/GenBank/DDBJ whole genome shotgun (WGS) entry which is preliminary data.</text>
</comment>
<name>A0A9N9YLC7_9HYPO</name>
<protein>
    <submittedName>
        <fullName evidence="2">Uncharacterized protein</fullName>
    </submittedName>
</protein>
<dbReference type="EMBL" id="CABFNQ020000676">
    <property type="protein sequence ID" value="CAH0022375.1"/>
    <property type="molecule type" value="Genomic_DNA"/>
</dbReference>
<organism evidence="2 3">
    <name type="scientific">Clonostachys rhizophaga</name>
    <dbReference type="NCBI Taxonomy" id="160324"/>
    <lineage>
        <taxon>Eukaryota</taxon>
        <taxon>Fungi</taxon>
        <taxon>Dikarya</taxon>
        <taxon>Ascomycota</taxon>
        <taxon>Pezizomycotina</taxon>
        <taxon>Sordariomycetes</taxon>
        <taxon>Hypocreomycetidae</taxon>
        <taxon>Hypocreales</taxon>
        <taxon>Bionectriaceae</taxon>
        <taxon>Clonostachys</taxon>
    </lineage>
</organism>
<dbReference type="Proteomes" id="UP000696573">
    <property type="component" value="Unassembled WGS sequence"/>
</dbReference>
<proteinExistence type="predicted"/>
<accession>A0A9N9YLC7</accession>
<gene>
    <name evidence="2" type="ORF">CRHIZ90672A_00004184</name>
</gene>
<feature type="region of interest" description="Disordered" evidence="1">
    <location>
        <begin position="13"/>
        <end position="42"/>
    </location>
</feature>
<reference evidence="2" key="1">
    <citation type="submission" date="2021-10" db="EMBL/GenBank/DDBJ databases">
        <authorList>
            <person name="Piombo E."/>
        </authorList>
    </citation>
    <scope>NUCLEOTIDE SEQUENCE</scope>
</reference>
<evidence type="ECO:0000313" key="3">
    <source>
        <dbReference type="Proteomes" id="UP000696573"/>
    </source>
</evidence>